<evidence type="ECO:0000259" key="1">
    <source>
        <dbReference type="PROSITE" id="PS50943"/>
    </source>
</evidence>
<dbReference type="SUPFAM" id="SSF47413">
    <property type="entry name" value="lambda repressor-like DNA-binding domains"/>
    <property type="match status" value="1"/>
</dbReference>
<sequence>MLYENIKKIAKTRGVSIYRIEKDLELSNGIIGKWNTSIPTAENILKVAKYLGVSMEELLQEEIQTA</sequence>
<evidence type="ECO:0000313" key="3">
    <source>
        <dbReference type="Proteomes" id="UP000630615"/>
    </source>
</evidence>
<keyword evidence="3" id="KW-1185">Reference proteome</keyword>
<dbReference type="Proteomes" id="UP000630615">
    <property type="component" value="Unassembled WGS sequence"/>
</dbReference>
<comment type="caution">
    <text evidence="2">The sequence shown here is derived from an EMBL/GenBank/DDBJ whole genome shotgun (WGS) entry which is preliminary data.</text>
</comment>
<dbReference type="SMART" id="SM00530">
    <property type="entry name" value="HTH_XRE"/>
    <property type="match status" value="1"/>
</dbReference>
<gene>
    <name evidence="2" type="ORF">GCM10011573_00030</name>
</gene>
<dbReference type="Gene3D" id="1.10.260.40">
    <property type="entry name" value="lambda repressor-like DNA-binding domains"/>
    <property type="match status" value="1"/>
</dbReference>
<organism evidence="2 3">
    <name type="scientific">Enterococcus wangshanyuanii</name>
    <dbReference type="NCBI Taxonomy" id="2005703"/>
    <lineage>
        <taxon>Bacteria</taxon>
        <taxon>Bacillati</taxon>
        <taxon>Bacillota</taxon>
        <taxon>Bacilli</taxon>
        <taxon>Lactobacillales</taxon>
        <taxon>Enterococcaceae</taxon>
        <taxon>Enterococcus</taxon>
    </lineage>
</organism>
<dbReference type="InterPro" id="IPR001387">
    <property type="entry name" value="Cro/C1-type_HTH"/>
</dbReference>
<accession>A0ABQ1NEV5</accession>
<reference evidence="3" key="1">
    <citation type="journal article" date="2019" name="Int. J. Syst. Evol. Microbiol.">
        <title>The Global Catalogue of Microorganisms (GCM) 10K type strain sequencing project: providing services to taxonomists for standard genome sequencing and annotation.</title>
        <authorList>
            <consortium name="The Broad Institute Genomics Platform"/>
            <consortium name="The Broad Institute Genome Sequencing Center for Infectious Disease"/>
            <person name="Wu L."/>
            <person name="Ma J."/>
        </authorList>
    </citation>
    <scope>NUCLEOTIDE SEQUENCE [LARGE SCALE GENOMIC DNA]</scope>
    <source>
        <strain evidence="3">CGMCC 1.15942</strain>
    </source>
</reference>
<dbReference type="Pfam" id="PF13443">
    <property type="entry name" value="HTH_26"/>
    <property type="match status" value="1"/>
</dbReference>
<proteinExistence type="predicted"/>
<name>A0ABQ1NEV5_9ENTE</name>
<protein>
    <recommendedName>
        <fullName evidence="1">HTH cro/C1-type domain-containing protein</fullName>
    </recommendedName>
</protein>
<evidence type="ECO:0000313" key="2">
    <source>
        <dbReference type="EMBL" id="GGC74537.1"/>
    </source>
</evidence>
<feature type="domain" description="HTH cro/C1-type" evidence="1">
    <location>
        <begin position="37"/>
        <end position="58"/>
    </location>
</feature>
<dbReference type="EMBL" id="BMKI01000001">
    <property type="protein sequence ID" value="GGC74537.1"/>
    <property type="molecule type" value="Genomic_DNA"/>
</dbReference>
<dbReference type="PROSITE" id="PS50943">
    <property type="entry name" value="HTH_CROC1"/>
    <property type="match status" value="1"/>
</dbReference>
<dbReference type="InterPro" id="IPR010982">
    <property type="entry name" value="Lambda_DNA-bd_dom_sf"/>
</dbReference>